<accession>A9BDV0</accession>
<evidence type="ECO:0000256" key="11">
    <source>
        <dbReference type="RuleBase" id="RU003953"/>
    </source>
</evidence>
<sequence>MKPANPDFLNEFPGLPRDFLTVLRRAAKNVGIKRVAIVGGILRDHIIHSFEKEPLTKFEDIDLVIEGPVKELATQIRLILGSDKVIITRESSSFKTIQLKIGDTLFDFSTARTESYSAPGENPQVFNCNIEEDLIRRDFPINAMALELINNTFIDIFQGREDISKRKLKFMHSKSVSDDPTRIIRGARYASRLNFILDDESLKQIKSTIKLWPWDWRPDEPLSKAPPALSTRLRMELELLLEKEPWEQALQLLQDWEALSLLDTQIQIDKNWHQRILKASQLGIPPLTALVAGAKDPCSLAARLQLGNYQQTCLSQAINIKEYFTYLAQSKEYLSWLPSNWCNAIESRNWYPESIGIAISLETPLWEYCLRWLSEWRKIESKITAKELLTQGWTEGPKLGKELQRLRAETLDKGISNSETS</sequence>
<keyword evidence="6 13" id="KW-0548">Nucleotidyltransferase</keyword>
<evidence type="ECO:0000313" key="14">
    <source>
        <dbReference type="Proteomes" id="UP000000788"/>
    </source>
</evidence>
<comment type="similarity">
    <text evidence="2 11">Belongs to the tRNA nucleotidyltransferase/poly(A) polymerase family.</text>
</comment>
<evidence type="ECO:0000256" key="9">
    <source>
        <dbReference type="ARBA" id="ARBA00022842"/>
    </source>
</evidence>
<keyword evidence="7" id="KW-0479">Metal-binding</keyword>
<evidence type="ECO:0000256" key="1">
    <source>
        <dbReference type="ARBA" id="ARBA00001946"/>
    </source>
</evidence>
<dbReference type="EC" id="2.7.7.19" evidence="13"/>
<dbReference type="GO" id="GO:0046872">
    <property type="term" value="F:metal ion binding"/>
    <property type="evidence" value="ECO:0007669"/>
    <property type="project" value="UniProtKB-KW"/>
</dbReference>
<dbReference type="Gene3D" id="3.30.460.10">
    <property type="entry name" value="Beta Polymerase, domain 2"/>
    <property type="match status" value="1"/>
</dbReference>
<dbReference type="GO" id="GO:0000049">
    <property type="term" value="F:tRNA binding"/>
    <property type="evidence" value="ECO:0007669"/>
    <property type="project" value="UniProtKB-KW"/>
</dbReference>
<keyword evidence="5" id="KW-0819">tRNA processing</keyword>
<dbReference type="GO" id="GO:0000166">
    <property type="term" value="F:nucleotide binding"/>
    <property type="evidence" value="ECO:0007669"/>
    <property type="project" value="UniProtKB-KW"/>
</dbReference>
<gene>
    <name evidence="13" type="ordered locus">P9211_03291</name>
</gene>
<dbReference type="PANTHER" id="PTHR47788">
    <property type="entry name" value="POLYA POLYMERASE"/>
    <property type="match status" value="1"/>
</dbReference>
<evidence type="ECO:0000259" key="12">
    <source>
        <dbReference type="Pfam" id="PF01743"/>
    </source>
</evidence>
<evidence type="ECO:0000256" key="7">
    <source>
        <dbReference type="ARBA" id="ARBA00022723"/>
    </source>
</evidence>
<comment type="cofactor">
    <cofactor evidence="1">
        <name>Mg(2+)</name>
        <dbReference type="ChEBI" id="CHEBI:18420"/>
    </cofactor>
</comment>
<dbReference type="SUPFAM" id="SSF81301">
    <property type="entry name" value="Nucleotidyltransferase"/>
    <property type="match status" value="1"/>
</dbReference>
<evidence type="ECO:0000256" key="5">
    <source>
        <dbReference type="ARBA" id="ARBA00022694"/>
    </source>
</evidence>
<evidence type="ECO:0000256" key="10">
    <source>
        <dbReference type="ARBA" id="ARBA00022884"/>
    </source>
</evidence>
<evidence type="ECO:0000256" key="4">
    <source>
        <dbReference type="ARBA" id="ARBA00022679"/>
    </source>
</evidence>
<evidence type="ECO:0000256" key="6">
    <source>
        <dbReference type="ARBA" id="ARBA00022695"/>
    </source>
</evidence>
<dbReference type="GO" id="GO:0008033">
    <property type="term" value="P:tRNA processing"/>
    <property type="evidence" value="ECO:0007669"/>
    <property type="project" value="UniProtKB-KW"/>
</dbReference>
<dbReference type="eggNOG" id="COG0617">
    <property type="taxonomic scope" value="Bacteria"/>
</dbReference>
<keyword evidence="10 11" id="KW-0694">RNA-binding</keyword>
<name>A9BDV0_PROM4</name>
<dbReference type="SUPFAM" id="SSF81891">
    <property type="entry name" value="Poly A polymerase C-terminal region-like"/>
    <property type="match status" value="1"/>
</dbReference>
<dbReference type="InterPro" id="IPR002646">
    <property type="entry name" value="PolA_pol_head_dom"/>
</dbReference>
<evidence type="ECO:0000256" key="8">
    <source>
        <dbReference type="ARBA" id="ARBA00022741"/>
    </source>
</evidence>
<feature type="domain" description="Poly A polymerase head" evidence="12">
    <location>
        <begin position="37"/>
        <end position="168"/>
    </location>
</feature>
<proteinExistence type="inferred from homology"/>
<organism evidence="13 14">
    <name type="scientific">Prochlorococcus marinus (strain MIT 9211)</name>
    <dbReference type="NCBI Taxonomy" id="93059"/>
    <lineage>
        <taxon>Bacteria</taxon>
        <taxon>Bacillati</taxon>
        <taxon>Cyanobacteriota</taxon>
        <taxon>Cyanophyceae</taxon>
        <taxon>Synechococcales</taxon>
        <taxon>Prochlorococcaceae</taxon>
        <taxon>Prochlorococcus</taxon>
    </lineage>
</organism>
<keyword evidence="3" id="KW-0820">tRNA-binding</keyword>
<evidence type="ECO:0000313" key="13">
    <source>
        <dbReference type="EMBL" id="ABX08260.1"/>
    </source>
</evidence>
<dbReference type="Proteomes" id="UP000000788">
    <property type="component" value="Chromosome"/>
</dbReference>
<dbReference type="AlphaFoldDB" id="A9BDV0"/>
<dbReference type="PANTHER" id="PTHR47788:SF1">
    <property type="entry name" value="A-ADDING TRNA NUCLEOTIDYLTRANSFERASE"/>
    <property type="match status" value="1"/>
</dbReference>
<dbReference type="HOGENOM" id="CLU_015961_5_1_3"/>
<evidence type="ECO:0000256" key="2">
    <source>
        <dbReference type="ARBA" id="ARBA00007265"/>
    </source>
</evidence>
<dbReference type="Pfam" id="PF01743">
    <property type="entry name" value="PolyA_pol"/>
    <property type="match status" value="1"/>
</dbReference>
<dbReference type="GO" id="GO:1990817">
    <property type="term" value="F:poly(A) RNA polymerase activity"/>
    <property type="evidence" value="ECO:0007669"/>
    <property type="project" value="UniProtKB-EC"/>
</dbReference>
<keyword evidence="9" id="KW-0460">Magnesium</keyword>
<dbReference type="Gene3D" id="1.10.3090.10">
    <property type="entry name" value="cca-adding enzyme, domain 2"/>
    <property type="match status" value="1"/>
</dbReference>
<dbReference type="InterPro" id="IPR043519">
    <property type="entry name" value="NT_sf"/>
</dbReference>
<protein>
    <submittedName>
        <fullName evidence="13">tRNA nucleotidyltransferase/poly(A) polymerase</fullName>
        <ecNumber evidence="13">2.7.7.19</ecNumber>
    </submittedName>
</protein>
<keyword evidence="8" id="KW-0547">Nucleotide-binding</keyword>
<reference evidence="13 14" key="1">
    <citation type="journal article" date="2007" name="PLoS Genet.">
        <title>Patterns and implications of gene gain and loss in the evolution of Prochlorococcus.</title>
        <authorList>
            <person name="Kettler G.C."/>
            <person name="Martiny A.C."/>
            <person name="Huang K."/>
            <person name="Zucker J."/>
            <person name="Coleman M.L."/>
            <person name="Rodrigue S."/>
            <person name="Chen F."/>
            <person name="Lapidus A."/>
            <person name="Ferriera S."/>
            <person name="Johnson J."/>
            <person name="Steglich C."/>
            <person name="Church G.M."/>
            <person name="Richardson P."/>
            <person name="Chisholm S.W."/>
        </authorList>
    </citation>
    <scope>NUCLEOTIDE SEQUENCE [LARGE SCALE GENOMIC DNA]</scope>
    <source>
        <strain evidence="14">MIT 9211</strain>
    </source>
</reference>
<dbReference type="CDD" id="cd05398">
    <property type="entry name" value="NT_ClassII-CCAase"/>
    <property type="match status" value="1"/>
</dbReference>
<evidence type="ECO:0000256" key="3">
    <source>
        <dbReference type="ARBA" id="ARBA00022555"/>
    </source>
</evidence>
<keyword evidence="4 11" id="KW-0808">Transferase</keyword>
<dbReference type="OrthoDB" id="9805698at2"/>
<dbReference type="STRING" id="93059.P9211_03291"/>
<dbReference type="InterPro" id="IPR052390">
    <property type="entry name" value="tRNA_nt/polyA_polymerase"/>
</dbReference>
<dbReference type="KEGG" id="pmj:P9211_03291"/>
<dbReference type="EMBL" id="CP000878">
    <property type="protein sequence ID" value="ABX08260.1"/>
    <property type="molecule type" value="Genomic_DNA"/>
</dbReference>
<dbReference type="RefSeq" id="WP_012194884.1">
    <property type="nucleotide sequence ID" value="NC_009976.1"/>
</dbReference>
<keyword evidence="14" id="KW-1185">Reference proteome</keyword>